<organism evidence="2 3">
    <name type="scientific">Salinisphaera aquimarina</name>
    <dbReference type="NCBI Taxonomy" id="2094031"/>
    <lineage>
        <taxon>Bacteria</taxon>
        <taxon>Pseudomonadati</taxon>
        <taxon>Pseudomonadota</taxon>
        <taxon>Gammaproteobacteria</taxon>
        <taxon>Salinisphaerales</taxon>
        <taxon>Salinisphaeraceae</taxon>
        <taxon>Salinisphaera</taxon>
    </lineage>
</organism>
<dbReference type="RefSeq" id="WP_380690545.1">
    <property type="nucleotide sequence ID" value="NZ_JBHRSS010000006.1"/>
</dbReference>
<proteinExistence type="predicted"/>
<gene>
    <name evidence="2" type="ORF">ACFOSU_13980</name>
</gene>
<protein>
    <submittedName>
        <fullName evidence="2">DUF1820 family protein</fullName>
    </submittedName>
</protein>
<dbReference type="Pfam" id="PF08850">
    <property type="entry name" value="DUF1820"/>
    <property type="match status" value="1"/>
</dbReference>
<dbReference type="InterPro" id="IPR014949">
    <property type="entry name" value="DUF1820"/>
</dbReference>
<comment type="caution">
    <text evidence="2">The sequence shown here is derived from an EMBL/GenBank/DDBJ whole genome shotgun (WGS) entry which is preliminary data.</text>
</comment>
<keyword evidence="3" id="KW-1185">Reference proteome</keyword>
<evidence type="ECO:0000256" key="1">
    <source>
        <dbReference type="SAM" id="MobiDB-lite"/>
    </source>
</evidence>
<dbReference type="EMBL" id="JBHRSS010000006">
    <property type="protein sequence ID" value="MFC3104986.1"/>
    <property type="molecule type" value="Genomic_DNA"/>
</dbReference>
<feature type="region of interest" description="Disordered" evidence="1">
    <location>
        <begin position="88"/>
        <end position="124"/>
    </location>
</feature>
<dbReference type="Proteomes" id="UP001595462">
    <property type="component" value="Unassembled WGS sequence"/>
</dbReference>
<sequence length="124" mass="13548">MATVDSKQRLYRVAFFNQGQAYEVYARSVSQGALFGFIEIEKLVFGERSGLLIDPAEEKLASEFADVERSYVPMHSIIRIDEVTRRGSAKITPADSDSKVRPFPVYTRQGGPGSQGGGGAGRDS</sequence>
<dbReference type="PIRSF" id="PIRSF028538">
    <property type="entry name" value="DUF1820"/>
    <property type="match status" value="1"/>
</dbReference>
<feature type="compositionally biased region" description="Gly residues" evidence="1">
    <location>
        <begin position="110"/>
        <end position="124"/>
    </location>
</feature>
<accession>A0ABV7ETZ8</accession>
<evidence type="ECO:0000313" key="3">
    <source>
        <dbReference type="Proteomes" id="UP001595462"/>
    </source>
</evidence>
<evidence type="ECO:0000313" key="2">
    <source>
        <dbReference type="EMBL" id="MFC3104986.1"/>
    </source>
</evidence>
<name>A0ABV7ETZ8_9GAMM</name>
<reference evidence="3" key="1">
    <citation type="journal article" date="2019" name="Int. J. Syst. Evol. Microbiol.">
        <title>The Global Catalogue of Microorganisms (GCM) 10K type strain sequencing project: providing services to taxonomists for standard genome sequencing and annotation.</title>
        <authorList>
            <consortium name="The Broad Institute Genomics Platform"/>
            <consortium name="The Broad Institute Genome Sequencing Center for Infectious Disease"/>
            <person name="Wu L."/>
            <person name="Ma J."/>
        </authorList>
    </citation>
    <scope>NUCLEOTIDE SEQUENCE [LARGE SCALE GENOMIC DNA]</scope>
    <source>
        <strain evidence="3">KCTC 52640</strain>
    </source>
</reference>